<accession>A0A1J8PT11</accession>
<evidence type="ECO:0000313" key="1">
    <source>
        <dbReference type="EMBL" id="OJA12350.1"/>
    </source>
</evidence>
<dbReference type="EMBL" id="LVVM01004691">
    <property type="protein sequence ID" value="OJA12350.1"/>
    <property type="molecule type" value="Genomic_DNA"/>
</dbReference>
<organism evidence="1 2">
    <name type="scientific">Rhizopogon vesiculosus</name>
    <dbReference type="NCBI Taxonomy" id="180088"/>
    <lineage>
        <taxon>Eukaryota</taxon>
        <taxon>Fungi</taxon>
        <taxon>Dikarya</taxon>
        <taxon>Basidiomycota</taxon>
        <taxon>Agaricomycotina</taxon>
        <taxon>Agaricomycetes</taxon>
        <taxon>Agaricomycetidae</taxon>
        <taxon>Boletales</taxon>
        <taxon>Suillineae</taxon>
        <taxon>Rhizopogonaceae</taxon>
        <taxon>Rhizopogon</taxon>
    </lineage>
</organism>
<sequence length="63" mass="7069">MRKVLGELDNVIGFDHVPEFYDKESLPYVKALIDDPTVAAGRGARRNAACCHTRWRISGDVHT</sequence>
<evidence type="ECO:0000313" key="2">
    <source>
        <dbReference type="Proteomes" id="UP000183567"/>
    </source>
</evidence>
<reference evidence="1 2" key="1">
    <citation type="submission" date="2016-03" db="EMBL/GenBank/DDBJ databases">
        <title>Comparative genomics of the ectomycorrhizal sister species Rhizopogon vinicolor and Rhizopogon vesiculosus (Basidiomycota: Boletales) reveals a divergence of the mating type B locus.</title>
        <authorList>
            <person name="Mujic A.B."/>
            <person name="Kuo A."/>
            <person name="Tritt A."/>
            <person name="Lipzen A."/>
            <person name="Chen C."/>
            <person name="Johnson J."/>
            <person name="Sharma A."/>
            <person name="Barry K."/>
            <person name="Grigoriev I.V."/>
            <person name="Spatafora J.W."/>
        </authorList>
    </citation>
    <scope>NUCLEOTIDE SEQUENCE [LARGE SCALE GENOMIC DNA]</scope>
    <source>
        <strain evidence="1 2">AM-OR11-056</strain>
    </source>
</reference>
<dbReference type="OrthoDB" id="2622023at2759"/>
<name>A0A1J8PT11_9AGAM</name>
<protein>
    <submittedName>
        <fullName evidence="1">Uncharacterized protein</fullName>
    </submittedName>
</protein>
<proteinExistence type="predicted"/>
<gene>
    <name evidence="1" type="ORF">AZE42_02790</name>
</gene>
<comment type="caution">
    <text evidence="1">The sequence shown here is derived from an EMBL/GenBank/DDBJ whole genome shotgun (WGS) entry which is preliminary data.</text>
</comment>
<keyword evidence="2" id="KW-1185">Reference proteome</keyword>
<dbReference type="Proteomes" id="UP000183567">
    <property type="component" value="Unassembled WGS sequence"/>
</dbReference>
<dbReference type="AlphaFoldDB" id="A0A1J8PT11"/>